<dbReference type="EMBL" id="JAGPNK010000012">
    <property type="protein sequence ID" value="KAH7310899.1"/>
    <property type="molecule type" value="Genomic_DNA"/>
</dbReference>
<dbReference type="InterPro" id="IPR011009">
    <property type="entry name" value="Kinase-like_dom_sf"/>
</dbReference>
<dbReference type="OrthoDB" id="1911848at2759"/>
<organism evidence="2 3">
    <name type="scientific">Stachybotrys elegans</name>
    <dbReference type="NCBI Taxonomy" id="80388"/>
    <lineage>
        <taxon>Eukaryota</taxon>
        <taxon>Fungi</taxon>
        <taxon>Dikarya</taxon>
        <taxon>Ascomycota</taxon>
        <taxon>Pezizomycotina</taxon>
        <taxon>Sordariomycetes</taxon>
        <taxon>Hypocreomycetidae</taxon>
        <taxon>Hypocreales</taxon>
        <taxon>Stachybotryaceae</taxon>
        <taxon>Stachybotrys</taxon>
    </lineage>
</organism>
<feature type="compositionally biased region" description="Basic and acidic residues" evidence="1">
    <location>
        <begin position="120"/>
        <end position="135"/>
    </location>
</feature>
<reference evidence="2" key="1">
    <citation type="journal article" date="2021" name="Nat. Commun.">
        <title>Genetic determinants of endophytism in the Arabidopsis root mycobiome.</title>
        <authorList>
            <person name="Mesny F."/>
            <person name="Miyauchi S."/>
            <person name="Thiergart T."/>
            <person name="Pickel B."/>
            <person name="Atanasova L."/>
            <person name="Karlsson M."/>
            <person name="Huettel B."/>
            <person name="Barry K.W."/>
            <person name="Haridas S."/>
            <person name="Chen C."/>
            <person name="Bauer D."/>
            <person name="Andreopoulos W."/>
            <person name="Pangilinan J."/>
            <person name="LaButti K."/>
            <person name="Riley R."/>
            <person name="Lipzen A."/>
            <person name="Clum A."/>
            <person name="Drula E."/>
            <person name="Henrissat B."/>
            <person name="Kohler A."/>
            <person name="Grigoriev I.V."/>
            <person name="Martin F.M."/>
            <person name="Hacquard S."/>
        </authorList>
    </citation>
    <scope>NUCLEOTIDE SEQUENCE</scope>
    <source>
        <strain evidence="2">MPI-CAGE-CH-0235</strain>
    </source>
</reference>
<evidence type="ECO:0000256" key="1">
    <source>
        <dbReference type="SAM" id="MobiDB-lite"/>
    </source>
</evidence>
<gene>
    <name evidence="2" type="ORF">B0I35DRAFT_79685</name>
</gene>
<dbReference type="Proteomes" id="UP000813444">
    <property type="component" value="Unassembled WGS sequence"/>
</dbReference>
<name>A0A8K0SIE4_9HYPO</name>
<evidence type="ECO:0000313" key="2">
    <source>
        <dbReference type="EMBL" id="KAH7310899.1"/>
    </source>
</evidence>
<evidence type="ECO:0008006" key="4">
    <source>
        <dbReference type="Google" id="ProtNLM"/>
    </source>
</evidence>
<dbReference type="PANTHER" id="PTHR37542:SF3">
    <property type="entry name" value="PRION-INHIBITION AND PROPAGATION HELO DOMAIN-CONTAINING PROTEIN"/>
    <property type="match status" value="1"/>
</dbReference>
<keyword evidence="3" id="KW-1185">Reference proteome</keyword>
<feature type="region of interest" description="Disordered" evidence="1">
    <location>
        <begin position="245"/>
        <end position="267"/>
    </location>
</feature>
<proteinExistence type="predicted"/>
<evidence type="ECO:0000313" key="3">
    <source>
        <dbReference type="Proteomes" id="UP000813444"/>
    </source>
</evidence>
<dbReference type="PANTHER" id="PTHR37542">
    <property type="entry name" value="HELO DOMAIN-CONTAINING PROTEIN-RELATED"/>
    <property type="match status" value="1"/>
</dbReference>
<accession>A0A8K0SIE4</accession>
<feature type="region of interest" description="Disordered" evidence="1">
    <location>
        <begin position="120"/>
        <end position="140"/>
    </location>
</feature>
<comment type="caution">
    <text evidence="2">The sequence shown here is derived from an EMBL/GenBank/DDBJ whole genome shotgun (WGS) entry which is preliminary data.</text>
</comment>
<sequence length="337" mass="38182">MIRNADAELEKYFVFCDLSFSEMEESLAQLSNMHGLSQLGPSLQDVFVRVLLQLSSLLNEFKSELEFCYEKDGEGVKRWRIALVRRRSLEKYQKQIDEWNDRLTRRLFLRAMAINLEAKGRARAEREEKKTEHPKLQAQAPVTAPAVTAALVTKPQDHTLQPVDGSNAFQAELPDGTAVLVEYRSFARDASMQEKMYTQHTVRNIATMLCRANIRTALAPGTNPGGILKCLEYFQDEAHLRYGLVSQPPSSRPPKSPQHLLRSPENARGVRHNLKDRVVLARSIASAVLEIHAAYFVHKSIRPSNILVFDPDTPDSREYPYAIGRPAVIGFEQARPD</sequence>
<dbReference type="AlphaFoldDB" id="A0A8K0SIE4"/>
<dbReference type="SUPFAM" id="SSF56112">
    <property type="entry name" value="Protein kinase-like (PK-like)"/>
    <property type="match status" value="1"/>
</dbReference>
<protein>
    <recommendedName>
        <fullName evidence="4">Protein kinase domain-containing protein</fullName>
    </recommendedName>
</protein>